<dbReference type="AlphaFoldDB" id="A0A2W4QE45"/>
<evidence type="ECO:0000313" key="2">
    <source>
        <dbReference type="EMBL" id="PZN69456.1"/>
    </source>
</evidence>
<accession>A0A2W4QE45</accession>
<gene>
    <name evidence="2" type="ORF">DM484_29605</name>
</gene>
<proteinExistence type="predicted"/>
<name>A0A2W4QE45_9GAMM</name>
<dbReference type="EMBL" id="QJPH01000576">
    <property type="protein sequence ID" value="PZN69456.1"/>
    <property type="molecule type" value="Genomic_DNA"/>
</dbReference>
<evidence type="ECO:0008006" key="4">
    <source>
        <dbReference type="Google" id="ProtNLM"/>
    </source>
</evidence>
<evidence type="ECO:0000313" key="3">
    <source>
        <dbReference type="Proteomes" id="UP000249396"/>
    </source>
</evidence>
<dbReference type="Proteomes" id="UP000249396">
    <property type="component" value="Unassembled WGS sequence"/>
</dbReference>
<organism evidence="2 3">
    <name type="scientific">Candidatus Methylumidiphilus alinenensis</name>
    <dbReference type="NCBI Taxonomy" id="2202197"/>
    <lineage>
        <taxon>Bacteria</taxon>
        <taxon>Pseudomonadati</taxon>
        <taxon>Pseudomonadota</taxon>
        <taxon>Gammaproteobacteria</taxon>
        <taxon>Methylococcales</taxon>
        <taxon>Candidatus Methylumidiphilus</taxon>
    </lineage>
</organism>
<protein>
    <recommendedName>
        <fullName evidence="4">DUF3899 domain-containing protein</fullName>
    </recommendedName>
</protein>
<feature type="transmembrane region" description="Helical" evidence="1">
    <location>
        <begin position="141"/>
        <end position="161"/>
    </location>
</feature>
<reference evidence="2 3" key="1">
    <citation type="journal article" date="2018" name="Aquat. Microb. Ecol.">
        <title>Gammaproteobacterial methanotrophs dominate.</title>
        <authorList>
            <person name="Rissanen A.J."/>
            <person name="Saarenheimo J."/>
            <person name="Tiirola M."/>
            <person name="Peura S."/>
            <person name="Aalto S.L."/>
            <person name="Karvinen A."/>
            <person name="Nykanen H."/>
        </authorList>
    </citation>
    <scope>NUCLEOTIDE SEQUENCE [LARGE SCALE GENOMIC DNA]</scope>
    <source>
        <strain evidence="2">AMbin10</strain>
    </source>
</reference>
<keyword evidence="1" id="KW-0472">Membrane</keyword>
<feature type="transmembrane region" description="Helical" evidence="1">
    <location>
        <begin position="28"/>
        <end position="55"/>
    </location>
</feature>
<sequence length="162" mass="18128">MTLATEHPKNRSPLSPTRHLSPALRRKAYWLGGLSVGLLLLINFGILGEVFHLLLEVAEEGMDTVLELTGLTPRMAQGITAYIGFVAAVIFVIRLWRKMQILLQATKEWYSLFKVEAHQTISTLPSTVRRVWGNLPWHKKALLSLGGFAGLAFMVTAIFFLI</sequence>
<keyword evidence="1" id="KW-0812">Transmembrane</keyword>
<keyword evidence="1" id="KW-1133">Transmembrane helix</keyword>
<evidence type="ECO:0000256" key="1">
    <source>
        <dbReference type="SAM" id="Phobius"/>
    </source>
</evidence>
<comment type="caution">
    <text evidence="2">The sequence shown here is derived from an EMBL/GenBank/DDBJ whole genome shotgun (WGS) entry which is preliminary data.</text>
</comment>
<feature type="transmembrane region" description="Helical" evidence="1">
    <location>
        <begin position="75"/>
        <end position="96"/>
    </location>
</feature>